<dbReference type="Proteomes" id="UP000238949">
    <property type="component" value="Unassembled WGS sequence"/>
</dbReference>
<evidence type="ECO:0000256" key="5">
    <source>
        <dbReference type="SAM" id="SignalP"/>
    </source>
</evidence>
<dbReference type="InterPro" id="IPR006260">
    <property type="entry name" value="TonB/TolA_C"/>
</dbReference>
<dbReference type="Pfam" id="PF03544">
    <property type="entry name" value="TonB_C"/>
    <property type="match status" value="1"/>
</dbReference>
<dbReference type="Gene3D" id="3.30.1150.10">
    <property type="match status" value="1"/>
</dbReference>
<dbReference type="SUPFAM" id="SSF74653">
    <property type="entry name" value="TolA/TonB C-terminal domain"/>
    <property type="match status" value="1"/>
</dbReference>
<comment type="subcellular location">
    <subcellularLocation>
        <location evidence="1">Membrane</location>
        <topology evidence="1">Single-pass membrane protein</topology>
    </subcellularLocation>
</comment>
<keyword evidence="3" id="KW-1133">Transmembrane helix</keyword>
<comment type="caution">
    <text evidence="7">The sequence shown here is derived from an EMBL/GenBank/DDBJ whole genome shotgun (WGS) entry which is preliminary data.</text>
</comment>
<gene>
    <name evidence="7" type="ORF">C6Y40_02470</name>
</gene>
<feature type="chain" id="PRO_5015628103" evidence="5">
    <location>
        <begin position="20"/>
        <end position="163"/>
    </location>
</feature>
<keyword evidence="5" id="KW-0732">Signal</keyword>
<proteinExistence type="predicted"/>
<dbReference type="InterPro" id="IPR037682">
    <property type="entry name" value="TonB_C"/>
</dbReference>
<dbReference type="PROSITE" id="PS51257">
    <property type="entry name" value="PROKAR_LIPOPROTEIN"/>
    <property type="match status" value="1"/>
</dbReference>
<name>A0A2S9VF45_9ALTE</name>
<evidence type="ECO:0000256" key="1">
    <source>
        <dbReference type="ARBA" id="ARBA00004167"/>
    </source>
</evidence>
<evidence type="ECO:0000256" key="2">
    <source>
        <dbReference type="ARBA" id="ARBA00022692"/>
    </source>
</evidence>
<sequence length="163" mass="17581">MKYAILTVFAAGFIVACGATEPATTPATSEYAQLPLSTDVLAMPEWQALERFPARYPKKEAMAANTGCATVEYVIKPDNTVTGIRVVESSSRHFAKEAQQVVAKWKWAAMPAGILDKPVKTQTRFEFCLEDGSGQCRLEKLASKTGCSGSDIIASVGMRVSRG</sequence>
<dbReference type="EMBL" id="PVNP01000016">
    <property type="protein sequence ID" value="PRO75092.1"/>
    <property type="molecule type" value="Genomic_DNA"/>
</dbReference>
<dbReference type="AlphaFoldDB" id="A0A2S9VF45"/>
<evidence type="ECO:0000256" key="3">
    <source>
        <dbReference type="ARBA" id="ARBA00022989"/>
    </source>
</evidence>
<dbReference type="GO" id="GO:0016020">
    <property type="term" value="C:membrane"/>
    <property type="evidence" value="ECO:0007669"/>
    <property type="project" value="UniProtKB-SubCell"/>
</dbReference>
<accession>A0A2S9VF45</accession>
<keyword evidence="4" id="KW-0472">Membrane</keyword>
<evidence type="ECO:0000313" key="8">
    <source>
        <dbReference type="Proteomes" id="UP000238949"/>
    </source>
</evidence>
<dbReference type="GO" id="GO:0055085">
    <property type="term" value="P:transmembrane transport"/>
    <property type="evidence" value="ECO:0007669"/>
    <property type="project" value="InterPro"/>
</dbReference>
<keyword evidence="2" id="KW-0812">Transmembrane</keyword>
<feature type="domain" description="TonB C-terminal" evidence="6">
    <location>
        <begin position="55"/>
        <end position="127"/>
    </location>
</feature>
<keyword evidence="8" id="KW-1185">Reference proteome</keyword>
<evidence type="ECO:0000256" key="4">
    <source>
        <dbReference type="ARBA" id="ARBA00023136"/>
    </source>
</evidence>
<reference evidence="8" key="1">
    <citation type="journal article" date="2020" name="Int. J. Syst. Evol. Microbiol.">
        <title>Alteromonas alba sp. nov., a marine bacterium isolated from the seawater of the West Pacific Ocean.</title>
        <authorList>
            <person name="Sun C."/>
            <person name="Wu Y.-H."/>
            <person name="Xamxidin M."/>
            <person name="Cheng H."/>
            <person name="Xu X.-W."/>
        </authorList>
    </citation>
    <scope>NUCLEOTIDE SEQUENCE [LARGE SCALE GENOMIC DNA]</scope>
    <source>
        <strain evidence="8">190</strain>
    </source>
</reference>
<evidence type="ECO:0000259" key="6">
    <source>
        <dbReference type="Pfam" id="PF03544"/>
    </source>
</evidence>
<dbReference type="RefSeq" id="WP_105933181.1">
    <property type="nucleotide sequence ID" value="NZ_PVNP01000016.1"/>
</dbReference>
<evidence type="ECO:0000313" key="7">
    <source>
        <dbReference type="EMBL" id="PRO75092.1"/>
    </source>
</evidence>
<dbReference type="OrthoDB" id="6335014at2"/>
<protein>
    <submittedName>
        <fullName evidence="7">Energy transducer TonB</fullName>
    </submittedName>
</protein>
<feature type="signal peptide" evidence="5">
    <location>
        <begin position="1"/>
        <end position="19"/>
    </location>
</feature>
<dbReference type="NCBIfam" id="TIGR01352">
    <property type="entry name" value="tonB_Cterm"/>
    <property type="match status" value="1"/>
</dbReference>
<organism evidence="7 8">
    <name type="scientific">Alteromonas alba</name>
    <dbReference type="NCBI Taxonomy" id="2079529"/>
    <lineage>
        <taxon>Bacteria</taxon>
        <taxon>Pseudomonadati</taxon>
        <taxon>Pseudomonadota</taxon>
        <taxon>Gammaproteobacteria</taxon>
        <taxon>Alteromonadales</taxon>
        <taxon>Alteromonadaceae</taxon>
        <taxon>Alteromonas/Salinimonas group</taxon>
        <taxon>Alteromonas</taxon>
    </lineage>
</organism>